<name>A0A9W6J488_9HYPH</name>
<dbReference type="Gene3D" id="2.170.130.10">
    <property type="entry name" value="TonB-dependent receptor, plug domain"/>
    <property type="match status" value="1"/>
</dbReference>
<dbReference type="RefSeq" id="WP_271169316.1">
    <property type="nucleotide sequence ID" value="NZ_BSFI01000019.1"/>
</dbReference>
<proteinExistence type="inferred from homology"/>
<dbReference type="SUPFAM" id="SSF56935">
    <property type="entry name" value="Porins"/>
    <property type="match status" value="1"/>
</dbReference>
<comment type="subcellular location">
    <subcellularLocation>
        <location evidence="1">Cell outer membrane</location>
        <topology evidence="1">Multi-pass membrane protein</topology>
    </subcellularLocation>
</comment>
<evidence type="ECO:0000256" key="3">
    <source>
        <dbReference type="SAM" id="SignalP"/>
    </source>
</evidence>
<organism evidence="5 6">
    <name type="scientific">Hansschlegelia plantiphila</name>
    <dbReference type="NCBI Taxonomy" id="374655"/>
    <lineage>
        <taxon>Bacteria</taxon>
        <taxon>Pseudomonadati</taxon>
        <taxon>Pseudomonadota</taxon>
        <taxon>Alphaproteobacteria</taxon>
        <taxon>Hyphomicrobiales</taxon>
        <taxon>Methylopilaceae</taxon>
        <taxon>Hansschlegelia</taxon>
    </lineage>
</organism>
<keyword evidence="6" id="KW-1185">Reference proteome</keyword>
<feature type="chain" id="PRO_5040779569" description="TonB-dependent receptor plug domain-containing protein" evidence="3">
    <location>
        <begin position="24"/>
        <end position="116"/>
    </location>
</feature>
<keyword evidence="1" id="KW-0472">Membrane</keyword>
<dbReference type="EMBL" id="BSFI01000019">
    <property type="protein sequence ID" value="GLK69079.1"/>
    <property type="molecule type" value="Genomic_DNA"/>
</dbReference>
<keyword evidence="1" id="KW-0812">Transmembrane</keyword>
<accession>A0A9W6J488</accession>
<evidence type="ECO:0000313" key="6">
    <source>
        <dbReference type="Proteomes" id="UP001143372"/>
    </source>
</evidence>
<evidence type="ECO:0000256" key="2">
    <source>
        <dbReference type="SAM" id="MobiDB-lite"/>
    </source>
</evidence>
<dbReference type="InterPro" id="IPR037066">
    <property type="entry name" value="Plug_dom_sf"/>
</dbReference>
<dbReference type="InterPro" id="IPR039426">
    <property type="entry name" value="TonB-dep_rcpt-like"/>
</dbReference>
<keyword evidence="3" id="KW-0732">Signal</keyword>
<dbReference type="GO" id="GO:0044718">
    <property type="term" value="P:siderophore transmembrane transport"/>
    <property type="evidence" value="ECO:0007669"/>
    <property type="project" value="TreeGrafter"/>
</dbReference>
<evidence type="ECO:0000256" key="1">
    <source>
        <dbReference type="PROSITE-ProRule" id="PRU01360"/>
    </source>
</evidence>
<evidence type="ECO:0000313" key="5">
    <source>
        <dbReference type="EMBL" id="GLK69079.1"/>
    </source>
</evidence>
<dbReference type="Pfam" id="PF07715">
    <property type="entry name" value="Plug"/>
    <property type="match status" value="1"/>
</dbReference>
<feature type="domain" description="TonB-dependent receptor plug" evidence="4">
    <location>
        <begin position="44"/>
        <end position="102"/>
    </location>
</feature>
<keyword evidence="1" id="KW-0813">Transport</keyword>
<feature type="region of interest" description="Disordered" evidence="2">
    <location>
        <begin position="39"/>
        <end position="62"/>
    </location>
</feature>
<dbReference type="Proteomes" id="UP001143372">
    <property type="component" value="Unassembled WGS sequence"/>
</dbReference>
<reference evidence="5" key="2">
    <citation type="submission" date="2023-01" db="EMBL/GenBank/DDBJ databases">
        <authorList>
            <person name="Sun Q."/>
            <person name="Evtushenko L."/>
        </authorList>
    </citation>
    <scope>NUCLEOTIDE SEQUENCE</scope>
    <source>
        <strain evidence="5">VKM B-2347</strain>
    </source>
</reference>
<comment type="similarity">
    <text evidence="1">Belongs to the TonB-dependent receptor family.</text>
</comment>
<sequence length="116" mass="12108">MRINVMAGSAVGALLSATGAASAQDAHSGTTELDQINVNATKAPTAQNTTTIGEQDVQRHGSNKIDDVLRSVPGVFTRQSGQQPGVAVNIRGFEGSGRVNMMRTERSSPAVARRTC</sequence>
<keyword evidence="1" id="KW-1134">Transmembrane beta strand</keyword>
<dbReference type="PROSITE" id="PS52016">
    <property type="entry name" value="TONB_DEPENDENT_REC_3"/>
    <property type="match status" value="1"/>
</dbReference>
<gene>
    <name evidence="5" type="ORF">GCM10008179_27170</name>
</gene>
<dbReference type="AlphaFoldDB" id="A0A9W6J488"/>
<keyword evidence="1" id="KW-0998">Cell outer membrane</keyword>
<dbReference type="GO" id="GO:0009279">
    <property type="term" value="C:cell outer membrane"/>
    <property type="evidence" value="ECO:0007669"/>
    <property type="project" value="UniProtKB-SubCell"/>
</dbReference>
<evidence type="ECO:0000259" key="4">
    <source>
        <dbReference type="Pfam" id="PF07715"/>
    </source>
</evidence>
<dbReference type="InterPro" id="IPR012910">
    <property type="entry name" value="Plug_dom"/>
</dbReference>
<feature type="signal peptide" evidence="3">
    <location>
        <begin position="1"/>
        <end position="23"/>
    </location>
</feature>
<dbReference type="GO" id="GO:0015344">
    <property type="term" value="F:siderophore uptake transmembrane transporter activity"/>
    <property type="evidence" value="ECO:0007669"/>
    <property type="project" value="TreeGrafter"/>
</dbReference>
<comment type="caution">
    <text evidence="5">The sequence shown here is derived from an EMBL/GenBank/DDBJ whole genome shotgun (WGS) entry which is preliminary data.</text>
</comment>
<protein>
    <recommendedName>
        <fullName evidence="4">TonB-dependent receptor plug domain-containing protein</fullName>
    </recommendedName>
</protein>
<feature type="compositionally biased region" description="Polar residues" evidence="2">
    <location>
        <begin position="39"/>
        <end position="53"/>
    </location>
</feature>
<dbReference type="PANTHER" id="PTHR30069">
    <property type="entry name" value="TONB-DEPENDENT OUTER MEMBRANE RECEPTOR"/>
    <property type="match status" value="1"/>
</dbReference>
<dbReference type="PANTHER" id="PTHR30069:SF50">
    <property type="entry name" value="TONB-DEPENDENT RECEPTOR HI_1217-RELATED"/>
    <property type="match status" value="1"/>
</dbReference>
<reference evidence="5" key="1">
    <citation type="journal article" date="2014" name="Int. J. Syst. Evol. Microbiol.">
        <title>Complete genome sequence of Corynebacterium casei LMG S-19264T (=DSM 44701T), isolated from a smear-ripened cheese.</title>
        <authorList>
            <consortium name="US DOE Joint Genome Institute (JGI-PGF)"/>
            <person name="Walter F."/>
            <person name="Albersmeier A."/>
            <person name="Kalinowski J."/>
            <person name="Ruckert C."/>
        </authorList>
    </citation>
    <scope>NUCLEOTIDE SEQUENCE</scope>
    <source>
        <strain evidence="5">VKM B-2347</strain>
    </source>
</reference>